<keyword evidence="7" id="KW-1185">Reference proteome</keyword>
<dbReference type="SFLD" id="SFLDS00029">
    <property type="entry name" value="Radical_SAM"/>
    <property type="match status" value="1"/>
</dbReference>
<dbReference type="GO" id="GO:0046872">
    <property type="term" value="F:metal ion binding"/>
    <property type="evidence" value="ECO:0007669"/>
    <property type="project" value="UniProtKB-KW"/>
</dbReference>
<dbReference type="GeneID" id="4908042"/>
<dbReference type="Gene3D" id="3.20.20.70">
    <property type="entry name" value="Aldolase class I"/>
    <property type="match status" value="1"/>
</dbReference>
<name>A3DKZ2_STAMF</name>
<dbReference type="eggNOG" id="arCOG05825">
    <property type="taxonomic scope" value="Archaea"/>
</dbReference>
<sequence>MSREILVFMPSKKFPSISITGNKCWLMCNYCMGRFLKGMDHVYTPKQLYDLARYYAKKGAHGLLISGGFTREGYLPIQPYLDTIREIKKNFGLIINVHPGLIDKELAVKLRNAGVDIVDYELVLDNRIIRDIKHLNKTIEDYIRTYETLAREGPPYIAPHIMIGAKYGGIDWEYTAIDLLRDYNPYLVVFLLIIPARGTLFVNVSIPKINQVIDVLKYARRKLNTELSMGCMRPSPVKNSLDEILIENKLVNRIVNPHPLLIKKYGLKIIETCCSVPRKILVEKGLL</sequence>
<evidence type="ECO:0000313" key="7">
    <source>
        <dbReference type="Proteomes" id="UP000000254"/>
    </source>
</evidence>
<feature type="domain" description="Radical SAM core" evidence="5">
    <location>
        <begin position="7"/>
        <end position="234"/>
    </location>
</feature>
<organism evidence="6 7">
    <name type="scientific">Staphylothermus marinus (strain ATCC 43588 / DSM 3639 / JCM 9404 / F1)</name>
    <dbReference type="NCBI Taxonomy" id="399550"/>
    <lineage>
        <taxon>Archaea</taxon>
        <taxon>Thermoproteota</taxon>
        <taxon>Thermoprotei</taxon>
        <taxon>Desulfurococcales</taxon>
        <taxon>Desulfurococcaceae</taxon>
        <taxon>Staphylothermus</taxon>
    </lineage>
</organism>
<dbReference type="InterPro" id="IPR006638">
    <property type="entry name" value="Elp3/MiaA/NifB-like_rSAM"/>
</dbReference>
<dbReference type="PROSITE" id="PS51918">
    <property type="entry name" value="RADICAL_SAM"/>
    <property type="match status" value="1"/>
</dbReference>
<keyword evidence="4" id="KW-0411">Iron-sulfur</keyword>
<keyword evidence="1" id="KW-0949">S-adenosyl-L-methionine</keyword>
<dbReference type="EMBL" id="CP000575">
    <property type="protein sequence ID" value="ABN69302.1"/>
    <property type="molecule type" value="Genomic_DNA"/>
</dbReference>
<dbReference type="Proteomes" id="UP000000254">
    <property type="component" value="Chromosome"/>
</dbReference>
<dbReference type="KEGG" id="smr:Smar_0189"/>
<dbReference type="Pfam" id="PF04055">
    <property type="entry name" value="Radical_SAM"/>
    <property type="match status" value="1"/>
</dbReference>
<reference evidence="7" key="1">
    <citation type="journal article" date="2009" name="BMC Genomics">
        <title>The complete genome sequence of Staphylothermus marinus reveals differences in sulfur metabolism among heterotrophic Crenarchaeota.</title>
        <authorList>
            <person name="Anderson I.J."/>
            <person name="Dharmarajan L."/>
            <person name="Rodriguez J."/>
            <person name="Hooper S."/>
            <person name="Porat I."/>
            <person name="Ulrich L.E."/>
            <person name="Elkins J.G."/>
            <person name="Mavromatis K."/>
            <person name="Sun H."/>
            <person name="Land M."/>
            <person name="Lapidus A."/>
            <person name="Lucas S."/>
            <person name="Barry K."/>
            <person name="Huber H."/>
            <person name="Zhulin I.B."/>
            <person name="Whitman W.B."/>
            <person name="Mukhopadhyay B."/>
            <person name="Woese C."/>
            <person name="Bristow J."/>
            <person name="Kyrpides N."/>
        </authorList>
    </citation>
    <scope>NUCLEOTIDE SEQUENCE [LARGE SCALE GENOMIC DNA]</scope>
    <source>
        <strain evidence="7">ATCC 43588 / DSM 3639 / JCM 9404 / F1</strain>
    </source>
</reference>
<dbReference type="InterPro" id="IPR007197">
    <property type="entry name" value="rSAM"/>
</dbReference>
<dbReference type="SMART" id="SM00729">
    <property type="entry name" value="Elp3"/>
    <property type="match status" value="1"/>
</dbReference>
<evidence type="ECO:0000256" key="3">
    <source>
        <dbReference type="ARBA" id="ARBA00023004"/>
    </source>
</evidence>
<dbReference type="HOGENOM" id="CLU_067819_1_0_2"/>
<dbReference type="GO" id="GO:0051536">
    <property type="term" value="F:iron-sulfur cluster binding"/>
    <property type="evidence" value="ECO:0007669"/>
    <property type="project" value="UniProtKB-KW"/>
</dbReference>
<evidence type="ECO:0000256" key="2">
    <source>
        <dbReference type="ARBA" id="ARBA00022723"/>
    </source>
</evidence>
<dbReference type="PANTHER" id="PTHR43288:SF2">
    <property type="entry name" value="RADICAL SAM CORE DOMAIN-CONTAINING PROTEIN"/>
    <property type="match status" value="1"/>
</dbReference>
<accession>A3DKZ2</accession>
<dbReference type="InterPro" id="IPR013785">
    <property type="entry name" value="Aldolase_TIM"/>
</dbReference>
<dbReference type="GO" id="GO:0003824">
    <property type="term" value="F:catalytic activity"/>
    <property type="evidence" value="ECO:0007669"/>
    <property type="project" value="InterPro"/>
</dbReference>
<keyword evidence="2" id="KW-0479">Metal-binding</keyword>
<dbReference type="RefSeq" id="WP_011838493.1">
    <property type="nucleotide sequence ID" value="NC_009033.1"/>
</dbReference>
<proteinExistence type="predicted"/>
<evidence type="ECO:0000256" key="1">
    <source>
        <dbReference type="ARBA" id="ARBA00022691"/>
    </source>
</evidence>
<dbReference type="AlphaFoldDB" id="A3DKZ2"/>
<dbReference type="SUPFAM" id="SSF102114">
    <property type="entry name" value="Radical SAM enzymes"/>
    <property type="match status" value="1"/>
</dbReference>
<dbReference type="PANTHER" id="PTHR43288">
    <property type="entry name" value="BIOTIN SYNTHASE-RELATED PROTEIN, RADICAL SAM SUPERFAMILY"/>
    <property type="match status" value="1"/>
</dbReference>
<gene>
    <name evidence="6" type="ordered locus">Smar_0189</name>
</gene>
<keyword evidence="3" id="KW-0408">Iron</keyword>
<dbReference type="STRING" id="399550.Smar_0189"/>
<dbReference type="OrthoDB" id="35347at2157"/>
<dbReference type="InterPro" id="IPR058240">
    <property type="entry name" value="rSAM_sf"/>
</dbReference>
<evidence type="ECO:0000259" key="5">
    <source>
        <dbReference type="PROSITE" id="PS51918"/>
    </source>
</evidence>
<dbReference type="SFLD" id="SFLDG01113">
    <property type="entry name" value="Uncharacterised_Radical_SAM_Su"/>
    <property type="match status" value="1"/>
</dbReference>
<protein>
    <submittedName>
        <fullName evidence="6">Radical SAM domain protein</fullName>
    </submittedName>
</protein>
<evidence type="ECO:0000313" key="6">
    <source>
        <dbReference type="EMBL" id="ABN69302.1"/>
    </source>
</evidence>
<reference evidence="6 7" key="2">
    <citation type="journal article" date="2009" name="Stand. Genomic Sci.">
        <title>Complete genome sequence of Staphylothermus marinus Stetter and Fiala 1986 type strain F1.</title>
        <authorList>
            <person name="Anderson I.J."/>
            <person name="Sun H."/>
            <person name="Lapidus A."/>
            <person name="Copeland A."/>
            <person name="Glavina Del Rio T."/>
            <person name="Tice H."/>
            <person name="Dalin E."/>
            <person name="Lucas S."/>
            <person name="Barry K."/>
            <person name="Land M."/>
            <person name="Richardson P."/>
            <person name="Huber H."/>
            <person name="Kyrpides N.C."/>
        </authorList>
    </citation>
    <scope>NUCLEOTIDE SEQUENCE [LARGE SCALE GENOMIC DNA]</scope>
    <source>
        <strain evidence="7">ATCC 43588 / DSM 3639 / JCM 9404 / F1</strain>
    </source>
</reference>
<evidence type="ECO:0000256" key="4">
    <source>
        <dbReference type="ARBA" id="ARBA00023014"/>
    </source>
</evidence>